<evidence type="ECO:0000259" key="17">
    <source>
        <dbReference type="PROSITE" id="PS51711"/>
    </source>
</evidence>
<sequence>MNNVVRVALLGAPNVGKSTLFNTLVGAHRFVGNWPGKTVDRYEGELEHHGIKIRIVDLPGTYSLSAQSEEEEIARDYIIHEKPDVVVVVVNAIALETTLYLAVQALELTSRIVILVNKIDMAEKMGIHIHIEKLSSLLGVPVVAVSALHRSGLHEAIEAIINVARGTYHVRGPSLSYGIIDYYISHFEKTLESCEASSIFPRRWLALKLVEGDKHIDAIMQEKCPELYSEALKSRKQIMEQFGKSPDLIVASSRYEFISKVIDQVIYKGKLATPPLTEKLDNILLKPLIGQLTLFIILAFLIGLVLTVNTGFPIKQIAEALGLSAVAEFLENYSLSGIVAFAFNVLSEQLRTFLIALQLPDWLISIIVDGAFAGVGAVLSFLPLIFLVFIAFGFLEDTGIMSRLAAVYHETMVKFGLSGKALMPLLLGFGCNVPAVMGTKILSTDREKFLASFLAPLIPCQARLVVLLMLLSLIPNPVIAGLLLLFIYLYSFILVGILGYLISRYMEKTREEPQLIIELPPYHLPSLRVIWWYAWDNTLHFLKKAGIIIFAISTLMSLLLMLGPSGIVSSVEGSYAYSISNLITPILTPIGLDRWEVALSLLSGFLAKESIASTLLIATGKDTPQVALATLNITLPQIVSFMLFINLYTPCVATLSAFYSQVKSAKYTVLLILTELFLAYVSAFIAFKIFTLLMP</sequence>
<reference evidence="19" key="1">
    <citation type="book" date="2010" name="EXTREMOPHILES" publisher="0:0-0">
        <title>Complete genome sequences of ten hyperthermophilic archaea reveal their metabolic capabilities and possible ecological roles.</title>
        <editorList>
            <person name="?"/>
        </editorList>
        <authorList>
            <person name="Ravin N.V."/>
            <person name="Mardanov A.V."/>
            <person name="Bonch-Osmolovskaya E.A."/>
            <person name="Skryabin K.G."/>
        </authorList>
    </citation>
    <scope>NUCLEOTIDE SEQUENCE [LARGE SCALE GENOMIC DNA]</scope>
    <source>
        <strain evidence="19">1505</strain>
    </source>
</reference>
<keyword evidence="2" id="KW-0813">Transport</keyword>
<evidence type="ECO:0000256" key="5">
    <source>
        <dbReference type="ARBA" id="ARBA00022692"/>
    </source>
</evidence>
<feature type="binding site" evidence="14">
    <location>
        <begin position="11"/>
        <end position="18"/>
    </location>
    <ligand>
        <name>GTP</name>
        <dbReference type="ChEBI" id="CHEBI:37565"/>
        <label>1</label>
    </ligand>
</feature>
<feature type="transmembrane region" description="Helical" evidence="16">
    <location>
        <begin position="292"/>
        <end position="312"/>
    </location>
</feature>
<protein>
    <recommendedName>
        <fullName evidence="12 13">Ferrous iron transport protein B</fullName>
    </recommendedName>
</protein>
<keyword evidence="5 16" id="KW-0812">Transmembrane</keyword>
<dbReference type="Pfam" id="PF07664">
    <property type="entry name" value="FeoB_C"/>
    <property type="match status" value="1"/>
</dbReference>
<dbReference type="EMBL" id="CP007493">
    <property type="protein sequence ID" value="AJB41330.1"/>
    <property type="molecule type" value="Genomic_DNA"/>
</dbReference>
<comment type="subcellular location">
    <subcellularLocation>
        <location evidence="1">Cell membrane</location>
        <topology evidence="1">Multi-pass membrane protein</topology>
    </subcellularLocation>
</comment>
<dbReference type="InterPro" id="IPR027417">
    <property type="entry name" value="P-loop_NTPase"/>
</dbReference>
<feature type="transmembrane region" description="Helical" evidence="16">
    <location>
        <begin position="638"/>
        <end position="660"/>
    </location>
</feature>
<evidence type="ECO:0000256" key="9">
    <source>
        <dbReference type="ARBA" id="ARBA00023065"/>
    </source>
</evidence>
<dbReference type="Proteomes" id="UP000266720">
    <property type="component" value="Chromosome"/>
</dbReference>
<dbReference type="RefSeq" id="WP_052886459.1">
    <property type="nucleotide sequence ID" value="NZ_CP007493.1"/>
</dbReference>
<evidence type="ECO:0000256" key="7">
    <source>
        <dbReference type="ARBA" id="ARBA00022989"/>
    </source>
</evidence>
<feature type="transmembrane region" description="Helical" evidence="16">
    <location>
        <begin position="479"/>
        <end position="502"/>
    </location>
</feature>
<proteinExistence type="predicted"/>
<evidence type="ECO:0000256" key="4">
    <source>
        <dbReference type="ARBA" id="ARBA00022496"/>
    </source>
</evidence>
<feature type="transmembrane region" description="Helical" evidence="16">
    <location>
        <begin position="362"/>
        <end position="395"/>
    </location>
</feature>
<dbReference type="PANTHER" id="PTHR43185:SF1">
    <property type="entry name" value="FE(2+) TRANSPORTER FEOB"/>
    <property type="match status" value="1"/>
</dbReference>
<organism evidence="18 19">
    <name type="scientific">Thermofilum adornatum 1505</name>
    <dbReference type="NCBI Taxonomy" id="697581"/>
    <lineage>
        <taxon>Archaea</taxon>
        <taxon>Thermoproteota</taxon>
        <taxon>Thermoprotei</taxon>
        <taxon>Thermofilales</taxon>
        <taxon>Thermofilaceae</taxon>
        <taxon>Thermofilum</taxon>
    </lineage>
</organism>
<dbReference type="NCBIfam" id="TIGR00437">
    <property type="entry name" value="feoB"/>
    <property type="match status" value="1"/>
</dbReference>
<dbReference type="Gene3D" id="3.40.50.300">
    <property type="entry name" value="P-loop containing nucleotide triphosphate hydrolases"/>
    <property type="match status" value="1"/>
</dbReference>
<feature type="transmembrane region" description="Helical" evidence="16">
    <location>
        <begin position="415"/>
        <end position="437"/>
    </location>
</feature>
<evidence type="ECO:0000256" key="11">
    <source>
        <dbReference type="ARBA" id="ARBA00023136"/>
    </source>
</evidence>
<dbReference type="CDD" id="cd01879">
    <property type="entry name" value="FeoB"/>
    <property type="match status" value="1"/>
</dbReference>
<dbReference type="InterPro" id="IPR006073">
    <property type="entry name" value="GTP-bd"/>
</dbReference>
<evidence type="ECO:0000256" key="1">
    <source>
        <dbReference type="ARBA" id="ARBA00004651"/>
    </source>
</evidence>
<evidence type="ECO:0000256" key="12">
    <source>
        <dbReference type="ARBA" id="ARBA00031200"/>
    </source>
</evidence>
<evidence type="ECO:0000256" key="13">
    <source>
        <dbReference type="NCBIfam" id="TIGR00437"/>
    </source>
</evidence>
<evidence type="ECO:0000256" key="15">
    <source>
        <dbReference type="PIRSR" id="PIRSR603373-2"/>
    </source>
</evidence>
<evidence type="ECO:0000256" key="14">
    <source>
        <dbReference type="PIRSR" id="PIRSR603373-1"/>
    </source>
</evidence>
<dbReference type="InterPro" id="IPR011642">
    <property type="entry name" value="Gate_dom"/>
</dbReference>
<keyword evidence="15" id="KW-0479">Metal-binding</keyword>
<evidence type="ECO:0000256" key="8">
    <source>
        <dbReference type="ARBA" id="ARBA00023004"/>
    </source>
</evidence>
<dbReference type="GeneID" id="25405712"/>
<dbReference type="PRINTS" id="PR00326">
    <property type="entry name" value="GTP1OBG"/>
</dbReference>
<evidence type="ECO:0000256" key="10">
    <source>
        <dbReference type="ARBA" id="ARBA00023134"/>
    </source>
</evidence>
<dbReference type="GO" id="GO:0046872">
    <property type="term" value="F:metal ion binding"/>
    <property type="evidence" value="ECO:0007669"/>
    <property type="project" value="UniProtKB-KW"/>
</dbReference>
<dbReference type="Pfam" id="PF02421">
    <property type="entry name" value="FeoB_N"/>
    <property type="match status" value="1"/>
</dbReference>
<keyword evidence="3" id="KW-1003">Cell membrane</keyword>
<dbReference type="Gene3D" id="1.10.287.1770">
    <property type="match status" value="1"/>
</dbReference>
<evidence type="ECO:0000313" key="19">
    <source>
        <dbReference type="Proteomes" id="UP000266720"/>
    </source>
</evidence>
<feature type="domain" description="FeoB-type G" evidence="17">
    <location>
        <begin position="4"/>
        <end position="166"/>
    </location>
</feature>
<dbReference type="InterPro" id="IPR041069">
    <property type="entry name" value="FeoB_Cyto"/>
</dbReference>
<dbReference type="GO" id="GO:0005525">
    <property type="term" value="F:GTP binding"/>
    <property type="evidence" value="ECO:0007669"/>
    <property type="project" value="UniProtKB-KW"/>
</dbReference>
<keyword evidence="15" id="KW-0460">Magnesium</keyword>
<dbReference type="SUPFAM" id="SSF52540">
    <property type="entry name" value="P-loop containing nucleoside triphosphate hydrolases"/>
    <property type="match status" value="1"/>
</dbReference>
<dbReference type="KEGG" id="tcb:TCARB_0254"/>
<feature type="binding site" evidence="15">
    <location>
        <position position="23"/>
    </location>
    <ligand>
        <name>Mg(2+)</name>
        <dbReference type="ChEBI" id="CHEBI:18420"/>
        <label>2</label>
    </ligand>
</feature>
<feature type="binding site" evidence="15">
    <location>
        <position position="26"/>
    </location>
    <ligand>
        <name>Mg(2+)</name>
        <dbReference type="ChEBI" id="CHEBI:18420"/>
        <label>2</label>
    </ligand>
</feature>
<dbReference type="GO" id="GO:0005886">
    <property type="term" value="C:plasma membrane"/>
    <property type="evidence" value="ECO:0007669"/>
    <property type="project" value="UniProtKB-SubCell"/>
</dbReference>
<evidence type="ECO:0000256" key="2">
    <source>
        <dbReference type="ARBA" id="ARBA00022448"/>
    </source>
</evidence>
<keyword evidence="6 14" id="KW-0547">Nucleotide-binding</keyword>
<dbReference type="PANTHER" id="PTHR43185">
    <property type="entry name" value="FERROUS IRON TRANSPORT PROTEIN B"/>
    <property type="match status" value="1"/>
</dbReference>
<feature type="transmembrane region" description="Helical" evidence="16">
    <location>
        <begin position="667"/>
        <end position="690"/>
    </location>
</feature>
<dbReference type="Pfam" id="PF17910">
    <property type="entry name" value="FeoB_Cyto"/>
    <property type="match status" value="1"/>
</dbReference>
<feature type="transmembrane region" description="Helical" evidence="16">
    <location>
        <begin position="547"/>
        <end position="568"/>
    </location>
</feature>
<evidence type="ECO:0000313" key="18">
    <source>
        <dbReference type="EMBL" id="AJB41330.1"/>
    </source>
</evidence>
<dbReference type="InterPro" id="IPR003373">
    <property type="entry name" value="Fe2_transport_prot-B"/>
</dbReference>
<gene>
    <name evidence="18" type="ORF">TCARB_0254</name>
</gene>
<dbReference type="InterPro" id="IPR011640">
    <property type="entry name" value="Fe2_transport_prot_B_C"/>
</dbReference>
<keyword evidence="11 16" id="KW-0472">Membrane</keyword>
<keyword evidence="9" id="KW-0406">Ion transport</keyword>
<dbReference type="AlphaFoldDB" id="A0A3G1A4F7"/>
<keyword evidence="8" id="KW-0408">Iron</keyword>
<feature type="binding site" evidence="14">
    <location>
        <begin position="117"/>
        <end position="120"/>
    </location>
    <ligand>
        <name>GTP</name>
        <dbReference type="ChEBI" id="CHEBI:37565"/>
        <label>1</label>
    </ligand>
</feature>
<dbReference type="GO" id="GO:0015093">
    <property type="term" value="F:ferrous iron transmembrane transporter activity"/>
    <property type="evidence" value="ECO:0007669"/>
    <property type="project" value="UniProtKB-UniRule"/>
</dbReference>
<dbReference type="InterPro" id="IPR005225">
    <property type="entry name" value="Small_GTP-bd"/>
</dbReference>
<keyword evidence="10 14" id="KW-0342">GTP-binding</keyword>
<dbReference type="PROSITE" id="PS51711">
    <property type="entry name" value="G_FEOB"/>
    <property type="match status" value="1"/>
</dbReference>
<feature type="binding site" evidence="14">
    <location>
        <begin position="36"/>
        <end position="40"/>
    </location>
    <ligand>
        <name>GTP</name>
        <dbReference type="ChEBI" id="CHEBI:37565"/>
        <label>1</label>
    </ligand>
</feature>
<dbReference type="InterPro" id="IPR030389">
    <property type="entry name" value="G_FEOB_dom"/>
</dbReference>
<evidence type="ECO:0000256" key="6">
    <source>
        <dbReference type="ARBA" id="ARBA00022741"/>
    </source>
</evidence>
<dbReference type="NCBIfam" id="TIGR00231">
    <property type="entry name" value="small_GTP"/>
    <property type="match status" value="1"/>
</dbReference>
<dbReference type="STRING" id="697581.TCARB_0254"/>
<dbReference type="InterPro" id="IPR050860">
    <property type="entry name" value="FeoB_GTPase"/>
</dbReference>
<keyword evidence="7 16" id="KW-1133">Transmembrane helix</keyword>
<feature type="transmembrane region" description="Helical" evidence="16">
    <location>
        <begin position="332"/>
        <end position="350"/>
    </location>
</feature>
<feature type="binding site" evidence="14">
    <location>
        <begin position="57"/>
        <end position="60"/>
    </location>
    <ligand>
        <name>GTP</name>
        <dbReference type="ChEBI" id="CHEBI:37565"/>
        <label>1</label>
    </ligand>
</feature>
<dbReference type="Pfam" id="PF07670">
    <property type="entry name" value="Gate"/>
    <property type="match status" value="2"/>
</dbReference>
<feature type="binding site" evidence="15">
    <location>
        <position position="22"/>
    </location>
    <ligand>
        <name>Mg(2+)</name>
        <dbReference type="ChEBI" id="CHEBI:18420"/>
        <label>1</label>
    </ligand>
</feature>
<accession>A0A3G1A4F7</accession>
<name>A0A3G1A4F7_9CREN</name>
<evidence type="ECO:0000256" key="3">
    <source>
        <dbReference type="ARBA" id="ARBA00022475"/>
    </source>
</evidence>
<evidence type="ECO:0000256" key="16">
    <source>
        <dbReference type="SAM" id="Phobius"/>
    </source>
</evidence>
<keyword evidence="4" id="KW-0410">Iron transport</keyword>